<sequence>MNPQKQKLLIIGGVAAGTKAAARARRVDPDLEITVITKDQHISYAGCGLPYYIGGVIREEKELLVKHPEDFQVDMDIKVLTLQEAQKILPEEKLVIVKDLSSGEIRNMPYDKLLLATGAYPLVPPLDGRELGNIFTLRTVSDASALKEKLHGNPREAVVIGGGLIGLEAAENLARLGIKTTVIELAPHVLPPFDRDVALHAEKHLRENGVEILTGTAVKSFTDNGQGEVGAVLTSAGAIKADFAVLAVGVRPNVELGRQCGIALGPTGAIAVNKKMETNIKDIYAAGDCAENTNLITGKPVWYPMGSNANKTGRVAANNIAGGGGDTLEGFLGTAVVKLFDLNLAKTGLSEREARAMDYDLETVLVPAPDRAHYYPGSRQIITKLIVERQNRRVLGAQVFGEGTVDKPIDILATAITLGATVDQVAKLDLAYAPPFSTAMSSTIVAANVMMNKLQGKFKGTNPLALKERMDAGAILLDIRTEEEFFVRSIPGSINIPLGRLMSRLDELDRAKEIIINCKVGFRSYNTLLKLKKLGFENLSILEGGISAYPFEIE</sequence>
<dbReference type="AlphaFoldDB" id="A0A4Y7R9X0"/>
<dbReference type="Gene3D" id="3.50.50.60">
    <property type="entry name" value="FAD/NAD(P)-binding domain"/>
    <property type="match status" value="2"/>
</dbReference>
<evidence type="ECO:0000259" key="7">
    <source>
        <dbReference type="PROSITE" id="PS50206"/>
    </source>
</evidence>
<dbReference type="PANTHER" id="PTHR43429">
    <property type="entry name" value="PYRIDINE NUCLEOTIDE-DISULFIDE OXIDOREDUCTASE DOMAIN-CONTAINING"/>
    <property type="match status" value="1"/>
</dbReference>
<dbReference type="GO" id="GO:0050451">
    <property type="term" value="F:CoA-disulfide reductase (NADPH) activity"/>
    <property type="evidence" value="ECO:0007669"/>
    <property type="project" value="UniProtKB-EC"/>
</dbReference>
<dbReference type="PROSITE" id="PS50206">
    <property type="entry name" value="RHODANESE_3"/>
    <property type="match status" value="1"/>
</dbReference>
<dbReference type="Pfam" id="PF02852">
    <property type="entry name" value="Pyr_redox_dim"/>
    <property type="match status" value="1"/>
</dbReference>
<dbReference type="SUPFAM" id="SSF52821">
    <property type="entry name" value="Rhodanese/Cell cycle control phosphatase"/>
    <property type="match status" value="1"/>
</dbReference>
<evidence type="ECO:0000256" key="6">
    <source>
        <dbReference type="ARBA" id="ARBA00023284"/>
    </source>
</evidence>
<dbReference type="Pfam" id="PF07992">
    <property type="entry name" value="Pyr_redox_2"/>
    <property type="match status" value="1"/>
</dbReference>
<feature type="domain" description="Rhodanese" evidence="7">
    <location>
        <begin position="470"/>
        <end position="552"/>
    </location>
</feature>
<comment type="caution">
    <text evidence="8">The sequence shown here is derived from an EMBL/GenBank/DDBJ whole genome shotgun (WGS) entry which is preliminary data.</text>
</comment>
<evidence type="ECO:0000256" key="5">
    <source>
        <dbReference type="ARBA" id="ARBA00023002"/>
    </source>
</evidence>
<evidence type="ECO:0000256" key="3">
    <source>
        <dbReference type="ARBA" id="ARBA00022630"/>
    </source>
</evidence>
<evidence type="ECO:0000256" key="2">
    <source>
        <dbReference type="ARBA" id="ARBA00009130"/>
    </source>
</evidence>
<gene>
    <name evidence="8" type="primary">cdr_1</name>
    <name evidence="8" type="ORF">Psch_02550</name>
</gene>
<dbReference type="RefSeq" id="WP_134219154.1">
    <property type="nucleotide sequence ID" value="NZ_QFGA01000002.1"/>
</dbReference>
<dbReference type="PRINTS" id="PR00368">
    <property type="entry name" value="FADPNR"/>
</dbReference>
<dbReference type="InterPro" id="IPR050260">
    <property type="entry name" value="FAD-bd_OxRdtase"/>
</dbReference>
<keyword evidence="5 8" id="KW-0560">Oxidoreductase</keyword>
<comment type="similarity">
    <text evidence="2">Belongs to the class-III pyridine nucleotide-disulfide oxidoreductase family.</text>
</comment>
<dbReference type="SUPFAM" id="SSF55424">
    <property type="entry name" value="FAD/NAD-linked reductases, dimerisation (C-terminal) domain"/>
    <property type="match status" value="1"/>
</dbReference>
<dbReference type="InterPro" id="IPR036188">
    <property type="entry name" value="FAD/NAD-bd_sf"/>
</dbReference>
<dbReference type="PANTHER" id="PTHR43429:SF1">
    <property type="entry name" value="NAD(P)H SULFUR OXIDOREDUCTASE (COA-DEPENDENT)"/>
    <property type="match status" value="1"/>
</dbReference>
<proteinExistence type="inferred from homology"/>
<dbReference type="SMART" id="SM00450">
    <property type="entry name" value="RHOD"/>
    <property type="match status" value="1"/>
</dbReference>
<dbReference type="Pfam" id="PF00581">
    <property type="entry name" value="Rhodanese"/>
    <property type="match status" value="1"/>
</dbReference>
<dbReference type="EC" id="1.8.1.14" evidence="8"/>
<dbReference type="InterPro" id="IPR004099">
    <property type="entry name" value="Pyr_nucl-diS_OxRdtase_dimer"/>
</dbReference>
<dbReference type="CDD" id="cd00158">
    <property type="entry name" value="RHOD"/>
    <property type="match status" value="1"/>
</dbReference>
<dbReference type="Proteomes" id="UP000298324">
    <property type="component" value="Unassembled WGS sequence"/>
</dbReference>
<accession>A0A4Y7R9X0</accession>
<evidence type="ECO:0000256" key="1">
    <source>
        <dbReference type="ARBA" id="ARBA00001974"/>
    </source>
</evidence>
<dbReference type="EMBL" id="QFGA01000002">
    <property type="protein sequence ID" value="TEB05509.1"/>
    <property type="molecule type" value="Genomic_DNA"/>
</dbReference>
<dbReference type="Gene3D" id="3.40.250.10">
    <property type="entry name" value="Rhodanese-like domain"/>
    <property type="match status" value="1"/>
</dbReference>
<keyword evidence="9" id="KW-1185">Reference proteome</keyword>
<evidence type="ECO:0000313" key="9">
    <source>
        <dbReference type="Proteomes" id="UP000298324"/>
    </source>
</evidence>
<reference evidence="8 9" key="1">
    <citation type="journal article" date="2018" name="Environ. Microbiol.">
        <title>Novel energy conservation strategies and behaviour of Pelotomaculum schinkii driving syntrophic propionate catabolism.</title>
        <authorList>
            <person name="Hidalgo-Ahumada C.A.P."/>
            <person name="Nobu M.K."/>
            <person name="Narihiro T."/>
            <person name="Tamaki H."/>
            <person name="Liu W.T."/>
            <person name="Kamagata Y."/>
            <person name="Stams A.J.M."/>
            <person name="Imachi H."/>
            <person name="Sousa D.Z."/>
        </authorList>
    </citation>
    <scope>NUCLEOTIDE SEQUENCE [LARGE SCALE GENOMIC DNA]</scope>
    <source>
        <strain evidence="8 9">HH</strain>
    </source>
</reference>
<dbReference type="InterPro" id="IPR036873">
    <property type="entry name" value="Rhodanese-like_dom_sf"/>
</dbReference>
<keyword evidence="3" id="KW-0285">Flavoprotein</keyword>
<comment type="cofactor">
    <cofactor evidence="1">
        <name>FAD</name>
        <dbReference type="ChEBI" id="CHEBI:57692"/>
    </cofactor>
</comment>
<keyword evidence="6" id="KW-0676">Redox-active center</keyword>
<dbReference type="PRINTS" id="PR00411">
    <property type="entry name" value="PNDRDTASEI"/>
</dbReference>
<keyword evidence="4" id="KW-0274">FAD</keyword>
<protein>
    <submittedName>
        <fullName evidence="8">Coenzyme A disulfide reductase</fullName>
        <ecNumber evidence="8">1.8.1.14</ecNumber>
    </submittedName>
</protein>
<name>A0A4Y7R9X0_9FIRM</name>
<organism evidence="8 9">
    <name type="scientific">Pelotomaculum schinkii</name>
    <dbReference type="NCBI Taxonomy" id="78350"/>
    <lineage>
        <taxon>Bacteria</taxon>
        <taxon>Bacillati</taxon>
        <taxon>Bacillota</taxon>
        <taxon>Clostridia</taxon>
        <taxon>Eubacteriales</taxon>
        <taxon>Desulfotomaculaceae</taxon>
        <taxon>Pelotomaculum</taxon>
    </lineage>
</organism>
<dbReference type="SUPFAM" id="SSF51905">
    <property type="entry name" value="FAD/NAD(P)-binding domain"/>
    <property type="match status" value="2"/>
</dbReference>
<evidence type="ECO:0000256" key="4">
    <source>
        <dbReference type="ARBA" id="ARBA00022827"/>
    </source>
</evidence>
<evidence type="ECO:0000313" key="8">
    <source>
        <dbReference type="EMBL" id="TEB05509.1"/>
    </source>
</evidence>
<dbReference type="InterPro" id="IPR001763">
    <property type="entry name" value="Rhodanese-like_dom"/>
</dbReference>
<dbReference type="InterPro" id="IPR016156">
    <property type="entry name" value="FAD/NAD-linked_Rdtase_dimer_sf"/>
</dbReference>
<dbReference type="InterPro" id="IPR023753">
    <property type="entry name" value="FAD/NAD-binding_dom"/>
</dbReference>